<proteinExistence type="predicted"/>
<comment type="caution">
    <text evidence="1">The sequence shown here is derived from an EMBL/GenBank/DDBJ whole genome shotgun (WGS) entry which is preliminary data.</text>
</comment>
<dbReference type="RefSeq" id="WP_229385605.1">
    <property type="nucleotide sequence ID" value="NZ_JAGTTN010000006.1"/>
</dbReference>
<dbReference type="Proteomes" id="UP001139354">
    <property type="component" value="Unassembled WGS sequence"/>
</dbReference>
<evidence type="ECO:0000313" key="1">
    <source>
        <dbReference type="EMBL" id="MCC2033601.1"/>
    </source>
</evidence>
<evidence type="ECO:0000313" key="2">
    <source>
        <dbReference type="Proteomes" id="UP001139354"/>
    </source>
</evidence>
<organism evidence="1 2">
    <name type="scientific">Microbacterium allomyrinae</name>
    <dbReference type="NCBI Taxonomy" id="2830666"/>
    <lineage>
        <taxon>Bacteria</taxon>
        <taxon>Bacillati</taxon>
        <taxon>Actinomycetota</taxon>
        <taxon>Actinomycetes</taxon>
        <taxon>Micrococcales</taxon>
        <taxon>Microbacteriaceae</taxon>
        <taxon>Microbacterium</taxon>
    </lineage>
</organism>
<gene>
    <name evidence="1" type="ORF">KEC57_15540</name>
</gene>
<sequence length="204" mass="22729">MNEVNVDYDPDTWIRVPLDYVDTRWHDAHAWAEWLADTATAGRPTASAMRAEIRDNALSIALHPAAHVWGRFWFFPIDGDPSGFVDVFVQLRVADGTLAEELLPELEPVALMPVVDALVVEGFASAVRRRTLVMVPRDDADPVAMPQVEWLGIGERWVCYAVTQDITPERSNQREPHIDFLFHSFGAAALDASWEAGGDGHLTP</sequence>
<dbReference type="EMBL" id="JAGTTN010000006">
    <property type="protein sequence ID" value="MCC2033601.1"/>
    <property type="molecule type" value="Genomic_DNA"/>
</dbReference>
<dbReference type="AlphaFoldDB" id="A0A9X1LXH5"/>
<protein>
    <submittedName>
        <fullName evidence="1">Uncharacterized protein</fullName>
    </submittedName>
</protein>
<reference evidence="1" key="1">
    <citation type="submission" date="2021-04" db="EMBL/GenBank/DDBJ databases">
        <title>Microbacterium tenobrionis sp. nov. and Microbacterium allomyrinae sp. nov., isolated from larvae of Tenobrio molitor and Allomyrina dichotoma, respectively.</title>
        <authorList>
            <person name="Lee S.D."/>
        </authorList>
    </citation>
    <scope>NUCLEOTIDE SEQUENCE</scope>
    <source>
        <strain evidence="1">BWT-G7</strain>
    </source>
</reference>
<name>A0A9X1LXH5_9MICO</name>
<keyword evidence="2" id="KW-1185">Reference proteome</keyword>
<accession>A0A9X1LXH5</accession>